<evidence type="ECO:0000313" key="1">
    <source>
        <dbReference type="EMBL" id="MDT0622254.1"/>
    </source>
</evidence>
<dbReference type="EMBL" id="JAVRHU010000003">
    <property type="protein sequence ID" value="MDT0622254.1"/>
    <property type="molecule type" value="Genomic_DNA"/>
</dbReference>
<keyword evidence="2" id="KW-1185">Reference proteome</keyword>
<accession>A0ABU3BJE4</accession>
<comment type="caution">
    <text evidence="1">The sequence shown here is derived from an EMBL/GenBank/DDBJ whole genome shotgun (WGS) entry which is preliminary data.</text>
</comment>
<sequence>MKSTLKILAILSLVFIISCAEKVKKEVEKMEDTAMEAEVTPKYDTSDPQSILKAIEYAHGGWNDLWKKKDVQYTYNYYSTDADKTDLSTERYIFKNEASFGHYTQHEINVMPEVDGVITHSFDGVNTAVHIEGEKTEDAQGNAVGDFIRRANYFWFVMPYKLNDKGTITTYIGQEELNGIAYDKLHVTYDPELTGKEQNDIYILYVNPATKLIDRFYFSLPFMGVNEPIIIADYEYEDIDGQMIATKRNYFMPSSDGYAEAPNLIQTLTDISFNNGFTLETIAIMPE</sequence>
<dbReference type="RefSeq" id="WP_311388110.1">
    <property type="nucleotide sequence ID" value="NZ_JAVRHU010000003.1"/>
</dbReference>
<reference evidence="1 2" key="1">
    <citation type="submission" date="2023-09" db="EMBL/GenBank/DDBJ databases">
        <authorList>
            <person name="Rey-Velasco X."/>
        </authorList>
    </citation>
    <scope>NUCLEOTIDE SEQUENCE [LARGE SCALE GENOMIC DNA]</scope>
    <source>
        <strain evidence="1 2">P007</strain>
    </source>
</reference>
<name>A0ABU3BJE4_9FLAO</name>
<proteinExistence type="predicted"/>
<protein>
    <submittedName>
        <fullName evidence="1">DUF6503 family protein</fullName>
    </submittedName>
</protein>
<gene>
    <name evidence="1" type="ORF">RM520_11500</name>
</gene>
<organism evidence="1 2">
    <name type="scientific">Croceitalea vernalis</name>
    <dbReference type="NCBI Taxonomy" id="3075599"/>
    <lineage>
        <taxon>Bacteria</taxon>
        <taxon>Pseudomonadati</taxon>
        <taxon>Bacteroidota</taxon>
        <taxon>Flavobacteriia</taxon>
        <taxon>Flavobacteriales</taxon>
        <taxon>Flavobacteriaceae</taxon>
        <taxon>Croceitalea</taxon>
    </lineage>
</organism>
<dbReference type="Proteomes" id="UP001250662">
    <property type="component" value="Unassembled WGS sequence"/>
</dbReference>
<dbReference type="Pfam" id="PF20113">
    <property type="entry name" value="DUF6503"/>
    <property type="match status" value="1"/>
</dbReference>
<dbReference type="PROSITE" id="PS51257">
    <property type="entry name" value="PROKAR_LIPOPROTEIN"/>
    <property type="match status" value="1"/>
</dbReference>
<dbReference type="InterPro" id="IPR045444">
    <property type="entry name" value="DUF6503"/>
</dbReference>
<evidence type="ECO:0000313" key="2">
    <source>
        <dbReference type="Proteomes" id="UP001250662"/>
    </source>
</evidence>